<evidence type="ECO:0000313" key="2">
    <source>
        <dbReference type="EMBL" id="MBB4675024.1"/>
    </source>
</evidence>
<organism evidence="2 3">
    <name type="scientific">Crossiella cryophila</name>
    <dbReference type="NCBI Taxonomy" id="43355"/>
    <lineage>
        <taxon>Bacteria</taxon>
        <taxon>Bacillati</taxon>
        <taxon>Actinomycetota</taxon>
        <taxon>Actinomycetes</taxon>
        <taxon>Pseudonocardiales</taxon>
        <taxon>Pseudonocardiaceae</taxon>
        <taxon>Crossiella</taxon>
    </lineage>
</organism>
<keyword evidence="1" id="KW-1133">Transmembrane helix</keyword>
<reference evidence="2 3" key="1">
    <citation type="submission" date="2020-08" db="EMBL/GenBank/DDBJ databases">
        <title>Sequencing the genomes of 1000 actinobacteria strains.</title>
        <authorList>
            <person name="Klenk H.-P."/>
        </authorList>
    </citation>
    <scope>NUCLEOTIDE SEQUENCE [LARGE SCALE GENOMIC DNA]</scope>
    <source>
        <strain evidence="2 3">DSM 44230</strain>
    </source>
</reference>
<keyword evidence="1" id="KW-0472">Membrane</keyword>
<evidence type="ECO:0000313" key="3">
    <source>
        <dbReference type="Proteomes" id="UP000533598"/>
    </source>
</evidence>
<dbReference type="RefSeq" id="WP_185001061.1">
    <property type="nucleotide sequence ID" value="NZ_BAAAUI010000033.1"/>
</dbReference>
<dbReference type="EMBL" id="JACHMH010000001">
    <property type="protein sequence ID" value="MBB4675024.1"/>
    <property type="molecule type" value="Genomic_DNA"/>
</dbReference>
<gene>
    <name evidence="2" type="ORF">HNR67_001142</name>
</gene>
<keyword evidence="1" id="KW-0812">Transmembrane</keyword>
<proteinExistence type="predicted"/>
<evidence type="ECO:0000256" key="1">
    <source>
        <dbReference type="SAM" id="Phobius"/>
    </source>
</evidence>
<keyword evidence="3" id="KW-1185">Reference proteome</keyword>
<sequence>MRGLDSVRYVLLGHTLVAWLTAGVLWAGSAFEFPFAMATVMTGAVGLVLALLLPGYSQQLRTSGLWFTAILIPLNLALSALSVSALAGAVLAAVAFTLLLRPFQLPFRYRQTTA</sequence>
<accession>A0A7W7FTP6</accession>
<dbReference type="AlphaFoldDB" id="A0A7W7FTP6"/>
<dbReference type="Proteomes" id="UP000533598">
    <property type="component" value="Unassembled WGS sequence"/>
</dbReference>
<protein>
    <submittedName>
        <fullName evidence="2">Lysylphosphatidylglycerol synthetase-like protein (DUF2156 family)</fullName>
    </submittedName>
</protein>
<name>A0A7W7FTP6_9PSEU</name>
<feature type="transmembrane region" description="Helical" evidence="1">
    <location>
        <begin position="7"/>
        <end position="27"/>
    </location>
</feature>
<feature type="transmembrane region" description="Helical" evidence="1">
    <location>
        <begin position="33"/>
        <end position="53"/>
    </location>
</feature>
<feature type="transmembrane region" description="Helical" evidence="1">
    <location>
        <begin position="65"/>
        <end position="98"/>
    </location>
</feature>
<comment type="caution">
    <text evidence="2">The sequence shown here is derived from an EMBL/GenBank/DDBJ whole genome shotgun (WGS) entry which is preliminary data.</text>
</comment>